<proteinExistence type="predicted"/>
<feature type="signal peptide" evidence="2">
    <location>
        <begin position="1"/>
        <end position="18"/>
    </location>
</feature>
<name>A0A1L7WIZ3_9HELO</name>
<reference evidence="3 4" key="1">
    <citation type="submission" date="2016-03" db="EMBL/GenBank/DDBJ databases">
        <authorList>
            <person name="Ploux O."/>
        </authorList>
    </citation>
    <scope>NUCLEOTIDE SEQUENCE [LARGE SCALE GENOMIC DNA]</scope>
    <source>
        <strain evidence="3 4">UAMH 11012</strain>
    </source>
</reference>
<evidence type="ECO:0000256" key="1">
    <source>
        <dbReference type="SAM" id="MobiDB-lite"/>
    </source>
</evidence>
<feature type="chain" id="PRO_5012882825" evidence="2">
    <location>
        <begin position="19"/>
        <end position="272"/>
    </location>
</feature>
<evidence type="ECO:0000313" key="3">
    <source>
        <dbReference type="EMBL" id="CZR52743.1"/>
    </source>
</evidence>
<dbReference type="OrthoDB" id="4094614at2759"/>
<feature type="region of interest" description="Disordered" evidence="1">
    <location>
        <begin position="152"/>
        <end position="244"/>
    </location>
</feature>
<dbReference type="STRING" id="576137.A0A1L7WIZ3"/>
<keyword evidence="2" id="KW-0732">Signal</keyword>
<protein>
    <submittedName>
        <fullName evidence="3">Uncharacterized protein</fullName>
    </submittedName>
</protein>
<feature type="compositionally biased region" description="Low complexity" evidence="1">
    <location>
        <begin position="197"/>
        <end position="229"/>
    </location>
</feature>
<gene>
    <name evidence="3" type="ORF">PAC_02620</name>
</gene>
<dbReference type="Proteomes" id="UP000184330">
    <property type="component" value="Unassembled WGS sequence"/>
</dbReference>
<organism evidence="3 4">
    <name type="scientific">Phialocephala subalpina</name>
    <dbReference type="NCBI Taxonomy" id="576137"/>
    <lineage>
        <taxon>Eukaryota</taxon>
        <taxon>Fungi</taxon>
        <taxon>Dikarya</taxon>
        <taxon>Ascomycota</taxon>
        <taxon>Pezizomycotina</taxon>
        <taxon>Leotiomycetes</taxon>
        <taxon>Helotiales</taxon>
        <taxon>Mollisiaceae</taxon>
        <taxon>Phialocephala</taxon>
        <taxon>Phialocephala fortinii species complex</taxon>
    </lineage>
</organism>
<evidence type="ECO:0000313" key="4">
    <source>
        <dbReference type="Proteomes" id="UP000184330"/>
    </source>
</evidence>
<feature type="compositionally biased region" description="Polar residues" evidence="1">
    <location>
        <begin position="154"/>
        <end position="184"/>
    </location>
</feature>
<evidence type="ECO:0000256" key="2">
    <source>
        <dbReference type="SAM" id="SignalP"/>
    </source>
</evidence>
<keyword evidence="4" id="KW-1185">Reference proteome</keyword>
<accession>A0A1L7WIZ3</accession>
<sequence>MQFTTVVLSAISATDAFALHPRALTTGSWSNSTATTTAWVTQTVTAYETYCPKKTTWTHTNGGKTKTYTGTKKQWVTVTDCAPACTISNKVGHKPSVVPVGYNPKYQNGTVPATTTAVPAPVYTPCPCSSSSATVIIINNNNGTSYGTAYPSGSAGSTGVAQGPASTEGSNSPASTLSGSTPASTGEVCQCPVPNKNSGNTGSSNSGNTGSGSSNSGNTGNTGSSNSGNTGSGSGSSGNGTVPVQSANGAGKAVVGQAVTGLVGLAFAAFLL</sequence>
<dbReference type="EMBL" id="FJOG01000003">
    <property type="protein sequence ID" value="CZR52743.1"/>
    <property type="molecule type" value="Genomic_DNA"/>
</dbReference>
<dbReference type="AlphaFoldDB" id="A0A1L7WIZ3"/>